<dbReference type="InterPro" id="IPR000847">
    <property type="entry name" value="LysR_HTH_N"/>
</dbReference>
<keyword evidence="3" id="KW-0238">DNA-binding</keyword>
<sequence length="318" mass="34750">MKQVGQAMQTADLNDYRYFAQVIEAGGFSAAARLLGIPKSRLSRRVAELEAGLGVRLIQRSTRKLTLTDAGQQVLVHSQALLREADAAARVAASLKQEPSGLVRISSPSVLVDSGLGRVFAAFLQAYPKVALETVLTSRRVDLIEEGVDVALRVRPSYDEDLQWPTLRLAQYGTCLVASPQLLAGYAPPRQPDDLLQLPALGAIEADRRIHWRMRGPGGVPTEIILPPRLASEHFGLRHRALIDGLGVSMMPEPLVRADLQAGRLVEVLPAWRFPVVSLQAVYASQRGLSPAVRALLDFLLAQLEADQSWEMLGHELP</sequence>
<protein>
    <submittedName>
        <fullName evidence="6">Transcriptional regulator</fullName>
    </submittedName>
</protein>
<dbReference type="Gene3D" id="3.40.190.290">
    <property type="match status" value="1"/>
</dbReference>
<evidence type="ECO:0000313" key="6">
    <source>
        <dbReference type="EMBL" id="GLR11368.1"/>
    </source>
</evidence>
<keyword evidence="7" id="KW-1185">Reference proteome</keyword>
<evidence type="ECO:0000256" key="1">
    <source>
        <dbReference type="ARBA" id="ARBA00009437"/>
    </source>
</evidence>
<dbReference type="InterPro" id="IPR058163">
    <property type="entry name" value="LysR-type_TF_proteobact-type"/>
</dbReference>
<dbReference type="InterPro" id="IPR005119">
    <property type="entry name" value="LysR_subst-bd"/>
</dbReference>
<dbReference type="Gene3D" id="1.10.10.10">
    <property type="entry name" value="Winged helix-like DNA-binding domain superfamily/Winged helix DNA-binding domain"/>
    <property type="match status" value="1"/>
</dbReference>
<evidence type="ECO:0000259" key="5">
    <source>
        <dbReference type="PROSITE" id="PS50931"/>
    </source>
</evidence>
<dbReference type="Pfam" id="PF00126">
    <property type="entry name" value="HTH_1"/>
    <property type="match status" value="1"/>
</dbReference>
<dbReference type="SUPFAM" id="SSF46785">
    <property type="entry name" value="Winged helix' DNA-binding domain"/>
    <property type="match status" value="1"/>
</dbReference>
<evidence type="ECO:0000313" key="7">
    <source>
        <dbReference type="Proteomes" id="UP001156706"/>
    </source>
</evidence>
<keyword evidence="4" id="KW-0804">Transcription</keyword>
<dbReference type="PANTHER" id="PTHR30537">
    <property type="entry name" value="HTH-TYPE TRANSCRIPTIONAL REGULATOR"/>
    <property type="match status" value="1"/>
</dbReference>
<comment type="caution">
    <text evidence="6">The sequence shown here is derived from an EMBL/GenBank/DDBJ whole genome shotgun (WGS) entry which is preliminary data.</text>
</comment>
<evidence type="ECO:0000256" key="3">
    <source>
        <dbReference type="ARBA" id="ARBA00023125"/>
    </source>
</evidence>
<feature type="domain" description="HTH lysR-type" evidence="5">
    <location>
        <begin position="12"/>
        <end position="68"/>
    </location>
</feature>
<dbReference type="SUPFAM" id="SSF53850">
    <property type="entry name" value="Periplasmic binding protein-like II"/>
    <property type="match status" value="1"/>
</dbReference>
<dbReference type="Proteomes" id="UP001156706">
    <property type="component" value="Unassembled WGS sequence"/>
</dbReference>
<name>A0ABQ5YA87_9NEIS</name>
<dbReference type="PANTHER" id="PTHR30537:SF31">
    <property type="entry name" value="TRANSCRIPTIONAL REGULATOR, LYSR FAMILY"/>
    <property type="match status" value="1"/>
</dbReference>
<gene>
    <name evidence="6" type="ORF">GCM10007907_01580</name>
</gene>
<keyword evidence="2" id="KW-0805">Transcription regulation</keyword>
<dbReference type="Pfam" id="PF03466">
    <property type="entry name" value="LysR_substrate"/>
    <property type="match status" value="1"/>
</dbReference>
<dbReference type="InterPro" id="IPR036388">
    <property type="entry name" value="WH-like_DNA-bd_sf"/>
</dbReference>
<proteinExistence type="inferred from homology"/>
<dbReference type="EMBL" id="BSOG01000001">
    <property type="protein sequence ID" value="GLR11368.1"/>
    <property type="molecule type" value="Genomic_DNA"/>
</dbReference>
<dbReference type="InterPro" id="IPR036390">
    <property type="entry name" value="WH_DNA-bd_sf"/>
</dbReference>
<evidence type="ECO:0000256" key="2">
    <source>
        <dbReference type="ARBA" id="ARBA00023015"/>
    </source>
</evidence>
<accession>A0ABQ5YA87</accession>
<reference evidence="7" key="1">
    <citation type="journal article" date="2019" name="Int. J. Syst. Evol. Microbiol.">
        <title>The Global Catalogue of Microorganisms (GCM) 10K type strain sequencing project: providing services to taxonomists for standard genome sequencing and annotation.</title>
        <authorList>
            <consortium name="The Broad Institute Genomics Platform"/>
            <consortium name="The Broad Institute Genome Sequencing Center for Infectious Disease"/>
            <person name="Wu L."/>
            <person name="Ma J."/>
        </authorList>
    </citation>
    <scope>NUCLEOTIDE SEQUENCE [LARGE SCALE GENOMIC DNA]</scope>
    <source>
        <strain evidence="7">NBRC 110044</strain>
    </source>
</reference>
<evidence type="ECO:0000256" key="4">
    <source>
        <dbReference type="ARBA" id="ARBA00023163"/>
    </source>
</evidence>
<dbReference type="PROSITE" id="PS50931">
    <property type="entry name" value="HTH_LYSR"/>
    <property type="match status" value="1"/>
</dbReference>
<comment type="similarity">
    <text evidence="1">Belongs to the LysR transcriptional regulatory family.</text>
</comment>
<organism evidence="6 7">
    <name type="scientific">Chitinimonas prasina</name>
    <dbReference type="NCBI Taxonomy" id="1434937"/>
    <lineage>
        <taxon>Bacteria</taxon>
        <taxon>Pseudomonadati</taxon>
        <taxon>Pseudomonadota</taxon>
        <taxon>Betaproteobacteria</taxon>
        <taxon>Neisseriales</taxon>
        <taxon>Chitinibacteraceae</taxon>
        <taxon>Chitinimonas</taxon>
    </lineage>
</organism>